<dbReference type="GO" id="GO:0036424">
    <property type="term" value="F:L-phosphoserine phosphatase activity"/>
    <property type="evidence" value="ECO:0007669"/>
    <property type="project" value="TreeGrafter"/>
</dbReference>
<dbReference type="PANTHER" id="PTHR43344:SF14">
    <property type="entry name" value="HAD-IB FAMILY HYDROLASE"/>
    <property type="match status" value="1"/>
</dbReference>
<dbReference type="SUPFAM" id="SSF56784">
    <property type="entry name" value="HAD-like"/>
    <property type="match status" value="1"/>
</dbReference>
<keyword evidence="2" id="KW-1185">Reference proteome</keyword>
<dbReference type="EMBL" id="FOSR01000016">
    <property type="protein sequence ID" value="SFL13789.1"/>
    <property type="molecule type" value="Genomic_DNA"/>
</dbReference>
<name>A0A1I4F8D2_9GAMM</name>
<keyword evidence="1" id="KW-0378">Hydrolase</keyword>
<evidence type="ECO:0000313" key="2">
    <source>
        <dbReference type="Proteomes" id="UP000198725"/>
    </source>
</evidence>
<dbReference type="NCBIfam" id="TIGR01488">
    <property type="entry name" value="HAD-SF-IB"/>
    <property type="match status" value="1"/>
</dbReference>
<dbReference type="Gene3D" id="1.20.1440.100">
    <property type="entry name" value="SG protein - dephosphorylation function"/>
    <property type="match status" value="1"/>
</dbReference>
<dbReference type="CDD" id="cd02612">
    <property type="entry name" value="HAD_PGPPase"/>
    <property type="match status" value="1"/>
</dbReference>
<proteinExistence type="predicted"/>
<dbReference type="InterPro" id="IPR006385">
    <property type="entry name" value="HAD_hydro_SerB1"/>
</dbReference>
<dbReference type="GO" id="GO:0000287">
    <property type="term" value="F:magnesium ion binding"/>
    <property type="evidence" value="ECO:0007669"/>
    <property type="project" value="TreeGrafter"/>
</dbReference>
<protein>
    <submittedName>
        <fullName evidence="1">HAD-superfamily subfamily IB hydrolase, TIGR01490</fullName>
    </submittedName>
</protein>
<dbReference type="Proteomes" id="UP000198725">
    <property type="component" value="Unassembled WGS sequence"/>
</dbReference>
<dbReference type="PANTHER" id="PTHR43344">
    <property type="entry name" value="PHOSPHOSERINE PHOSPHATASE"/>
    <property type="match status" value="1"/>
</dbReference>
<accession>A0A1I4F8D2</accession>
<dbReference type="NCBIfam" id="TIGR01490">
    <property type="entry name" value="HAD-SF-IB-hyp1"/>
    <property type="match status" value="1"/>
</dbReference>
<dbReference type="GO" id="GO:0006564">
    <property type="term" value="P:L-serine biosynthetic process"/>
    <property type="evidence" value="ECO:0007669"/>
    <property type="project" value="TreeGrafter"/>
</dbReference>
<dbReference type="InterPro" id="IPR036412">
    <property type="entry name" value="HAD-like_sf"/>
</dbReference>
<gene>
    <name evidence="1" type="ORF">SAMN05192579_11614</name>
</gene>
<evidence type="ECO:0000313" key="1">
    <source>
        <dbReference type="EMBL" id="SFL13789.1"/>
    </source>
</evidence>
<sequence length="197" mass="22160">MNLALFDFDGTITTRETFGDFMRFAVTSRRRALGAPLFAPMLAGYKLGMVSGSSIRAAVVAFGFRGIPAEHVHKAGERFASECLPGVLRPEAMQRIAWHQRQGDRVVLVSGGLDAYLSPWCRQHGLELICSTLETEGNRLTGRFHGAQCVGEEKACRIRERHRLDAFAQCYAYGDTHEDEAMLAMAQRKYYRWREIA</sequence>
<dbReference type="GO" id="GO:0005737">
    <property type="term" value="C:cytoplasm"/>
    <property type="evidence" value="ECO:0007669"/>
    <property type="project" value="TreeGrafter"/>
</dbReference>
<reference evidence="2" key="1">
    <citation type="submission" date="2016-10" db="EMBL/GenBank/DDBJ databases">
        <authorList>
            <person name="Varghese N."/>
            <person name="Submissions S."/>
        </authorList>
    </citation>
    <scope>NUCLEOTIDE SEQUENCE [LARGE SCALE GENOMIC DNA]</scope>
    <source>
        <strain evidence="2">MO64</strain>
    </source>
</reference>
<dbReference type="Gene3D" id="3.40.50.1000">
    <property type="entry name" value="HAD superfamily/HAD-like"/>
    <property type="match status" value="1"/>
</dbReference>
<dbReference type="AlphaFoldDB" id="A0A1I4F8D2"/>
<dbReference type="RefSeq" id="WP_092704932.1">
    <property type="nucleotide sequence ID" value="NZ_FOSR01000016.1"/>
</dbReference>
<dbReference type="InterPro" id="IPR050582">
    <property type="entry name" value="HAD-like_SerB"/>
</dbReference>
<organism evidence="1 2">
    <name type="scientific">Rhodanobacter glycinis</name>
    <dbReference type="NCBI Taxonomy" id="582702"/>
    <lineage>
        <taxon>Bacteria</taxon>
        <taxon>Pseudomonadati</taxon>
        <taxon>Pseudomonadota</taxon>
        <taxon>Gammaproteobacteria</taxon>
        <taxon>Lysobacterales</taxon>
        <taxon>Rhodanobacteraceae</taxon>
        <taxon>Rhodanobacter</taxon>
    </lineage>
</organism>
<dbReference type="InterPro" id="IPR023214">
    <property type="entry name" value="HAD_sf"/>
</dbReference>
<dbReference type="Pfam" id="PF12710">
    <property type="entry name" value="HAD"/>
    <property type="match status" value="1"/>
</dbReference>